<feature type="transmembrane region" description="Helical" evidence="2">
    <location>
        <begin position="87"/>
        <end position="112"/>
    </location>
</feature>
<feature type="transmembrane region" description="Helical" evidence="2">
    <location>
        <begin position="50"/>
        <end position="75"/>
    </location>
</feature>
<feature type="compositionally biased region" description="Low complexity" evidence="1">
    <location>
        <begin position="475"/>
        <end position="498"/>
    </location>
</feature>
<organism evidence="3 4">
    <name type="scientific">Streptosporangium sandarakinum</name>
    <dbReference type="NCBI Taxonomy" id="1260955"/>
    <lineage>
        <taxon>Bacteria</taxon>
        <taxon>Bacillati</taxon>
        <taxon>Actinomycetota</taxon>
        <taxon>Actinomycetes</taxon>
        <taxon>Streptosporangiales</taxon>
        <taxon>Streptosporangiaceae</taxon>
        <taxon>Streptosporangium</taxon>
    </lineage>
</organism>
<feature type="region of interest" description="Disordered" evidence="1">
    <location>
        <begin position="166"/>
        <end position="764"/>
    </location>
</feature>
<feature type="compositionally biased region" description="Pro residues" evidence="1">
    <location>
        <begin position="420"/>
        <end position="435"/>
    </location>
</feature>
<feature type="compositionally biased region" description="Low complexity" evidence="1">
    <location>
        <begin position="323"/>
        <end position="337"/>
    </location>
</feature>
<dbReference type="RefSeq" id="WP_179819443.1">
    <property type="nucleotide sequence ID" value="NZ_JACCCO010000001.1"/>
</dbReference>
<keyword evidence="2" id="KW-1133">Transmembrane helix</keyword>
<feature type="compositionally biased region" description="Low complexity" evidence="1">
    <location>
        <begin position="223"/>
        <end position="283"/>
    </location>
</feature>
<accession>A0A852UWC1</accession>
<name>A0A852UWC1_9ACTN</name>
<feature type="compositionally biased region" description="Low complexity" evidence="1">
    <location>
        <begin position="642"/>
        <end position="653"/>
    </location>
</feature>
<comment type="caution">
    <text evidence="3">The sequence shown here is derived from an EMBL/GenBank/DDBJ whole genome shotgun (WGS) entry which is preliminary data.</text>
</comment>
<feature type="compositionally biased region" description="Polar residues" evidence="1">
    <location>
        <begin position="207"/>
        <end position="220"/>
    </location>
</feature>
<proteinExistence type="predicted"/>
<feature type="transmembrane region" description="Helical" evidence="2">
    <location>
        <begin position="124"/>
        <end position="143"/>
    </location>
</feature>
<evidence type="ECO:0000256" key="2">
    <source>
        <dbReference type="SAM" id="Phobius"/>
    </source>
</evidence>
<evidence type="ECO:0000256" key="1">
    <source>
        <dbReference type="SAM" id="MobiDB-lite"/>
    </source>
</evidence>
<dbReference type="EMBL" id="JACCCO010000001">
    <property type="protein sequence ID" value="NYF39848.1"/>
    <property type="molecule type" value="Genomic_DNA"/>
</dbReference>
<gene>
    <name evidence="3" type="ORF">HDA43_002007</name>
</gene>
<sequence length="764" mass="79556">MGVVVNNVEADRLRGPAAWLMVATAAMNVLFGITRLLFGLSGYGEVSFAVRAQAILGGLASPVFVALLVGGVLLGSHFGPPVARLRLMTQVAVAALGLMTLFGAIGLIGGLFAGDDVMGLLEFLLLNVPALALAAVGLLHLLPRMSAAAPKARPAGFAEGSGLGAVGGLGGAQEQRPQERQYAPAQEQPVPAPPQAGPAGGRQDQPFQQGFPQNPAQQPDSPHAPQYGAPQAPQQAPQQGFQQQEAAFQQGQPGHQSHQGQQGFQGPGIPQGPAEQAPAAQHGFPDQGAQPGLRPQEAPSGAHGQPQHSRGLPALPPAQSGTQGPAVPQGPAAPMVPEGHGGGYPSENHLQSAATTAYPAQPSEGHVPAYAPPAGEGHAPAYPQAGEGHGPTYPQAGEGHAPAAYAPQAGDQGYGAQPPAYNPAPAQPSLPPQTPAAPAEQPYTPGPYVAADVQPAATPYEQPAATPYEQPAATPYERPAAPYERPAAPYEPHAPYAAQADQTRPPAYGEPQPPGYDRQPAESGMGGYAPQAEQQTPFYTPPQETYSPQEGYSPPAEAGAHTAFDGRPQQSFPQPPENYGQPLTGYSGGEFAWQTEQGTPYQAPAPVDPRSQQIAQAYQQAESYAQQAQGTEPQLRVPEYMSSPGSPGPQTGGYDDPFGHPQAPQGPPAAQPYQQQGGQQGGGQWDAHEESTMRLTPGAYQGDPLNDPDPGLRPWDSRPTIDPTAIYKPERSAQVTGEESTDRERVGPGQEQNMSWYGSDRREH</sequence>
<evidence type="ECO:0000313" key="4">
    <source>
        <dbReference type="Proteomes" id="UP000576393"/>
    </source>
</evidence>
<keyword evidence="2" id="KW-0472">Membrane</keyword>
<feature type="compositionally biased region" description="Polar residues" evidence="1">
    <location>
        <begin position="532"/>
        <end position="550"/>
    </location>
</feature>
<feature type="compositionally biased region" description="Low complexity" evidence="1">
    <location>
        <begin position="611"/>
        <end position="629"/>
    </location>
</feature>
<keyword evidence="2" id="KW-0812">Transmembrane</keyword>
<evidence type="ECO:0000313" key="3">
    <source>
        <dbReference type="EMBL" id="NYF39848.1"/>
    </source>
</evidence>
<dbReference type="Proteomes" id="UP000576393">
    <property type="component" value="Unassembled WGS sequence"/>
</dbReference>
<dbReference type="AlphaFoldDB" id="A0A852UWC1"/>
<keyword evidence="4" id="KW-1185">Reference proteome</keyword>
<protein>
    <submittedName>
        <fullName evidence="3">Uncharacterized protein</fullName>
    </submittedName>
</protein>
<reference evidence="3 4" key="1">
    <citation type="submission" date="2020-07" db="EMBL/GenBank/DDBJ databases">
        <title>Sequencing the genomes of 1000 actinobacteria strains.</title>
        <authorList>
            <person name="Klenk H.-P."/>
        </authorList>
    </citation>
    <scope>NUCLEOTIDE SEQUENCE [LARGE SCALE GENOMIC DNA]</scope>
    <source>
        <strain evidence="3 4">DSM 45763</strain>
    </source>
</reference>
<feature type="transmembrane region" description="Helical" evidence="2">
    <location>
        <begin position="17"/>
        <end position="38"/>
    </location>
</feature>